<dbReference type="SUPFAM" id="SSF48179">
    <property type="entry name" value="6-phosphogluconate dehydrogenase C-terminal domain-like"/>
    <property type="match status" value="1"/>
</dbReference>
<dbReference type="KEGG" id="dfo:Dform_01003"/>
<name>A0A1P8F780_9CHLR</name>
<sequence length="288" mass="30521">MADNGLRIGFIGAGKVGNTLAMALVKAGYSVNAVTSNDVSSAYKMADKLPSAVVFDSPEEMGSACDLIFITTPDSVISEIAASIPFHPGLMICHTAAAVAVSALDGLKKSGALTGVFHPLQAIGSKNAEILPGITFAIEADEPLLTILRQMAVRLDGRTIALKENDRVLYHASAIFASNYLVTLVSLAAELWQGFGTSEQAVRALMPLMRGTLDNVEQIGIPECLTGPVARGDIDSIKLHLEALVEHAPTVLDVYRILGLHTVPIALAKGGIDREKADRLLQILEKKQ</sequence>
<gene>
    <name evidence="3" type="ORF">Dform_01003</name>
</gene>
<proteinExistence type="predicted"/>
<evidence type="ECO:0000313" key="3">
    <source>
        <dbReference type="EMBL" id="APV44344.1"/>
    </source>
</evidence>
<dbReference type="InterPro" id="IPR008927">
    <property type="entry name" value="6-PGluconate_DH-like_C_sf"/>
</dbReference>
<dbReference type="EMBL" id="CP018258">
    <property type="protein sequence ID" value="APV44344.1"/>
    <property type="molecule type" value="Genomic_DNA"/>
</dbReference>
<dbReference type="InterPro" id="IPR018931">
    <property type="entry name" value="DUF2520"/>
</dbReference>
<dbReference type="Proteomes" id="UP000185934">
    <property type="component" value="Chromosome"/>
</dbReference>
<protein>
    <submittedName>
        <fullName evidence="3">Putative oxidoreductase</fullName>
    </submittedName>
</protein>
<dbReference type="PANTHER" id="PTHR40459:SF1">
    <property type="entry name" value="CONSERVED HYPOTHETICAL ALANINE AND LEUCINE RICH PROTEIN"/>
    <property type="match status" value="1"/>
</dbReference>
<dbReference type="Gene3D" id="3.40.50.720">
    <property type="entry name" value="NAD(P)-binding Rossmann-like Domain"/>
    <property type="match status" value="1"/>
</dbReference>
<dbReference type="RefSeq" id="WP_076004034.1">
    <property type="nucleotide sequence ID" value="NZ_CP018258.1"/>
</dbReference>
<dbReference type="SUPFAM" id="SSF51735">
    <property type="entry name" value="NAD(P)-binding Rossmann-fold domains"/>
    <property type="match status" value="1"/>
</dbReference>
<evidence type="ECO:0000259" key="2">
    <source>
        <dbReference type="Pfam" id="PF10728"/>
    </source>
</evidence>
<dbReference type="OrthoDB" id="9810755at2"/>
<accession>A0A1P8F780</accession>
<feature type="domain" description="Putative oxidoreductase/dehydrogenase Rossmann-like" evidence="1">
    <location>
        <begin position="5"/>
        <end position="119"/>
    </location>
</feature>
<dbReference type="Gene3D" id="1.10.1040.20">
    <property type="entry name" value="ProC-like, C-terminal domain"/>
    <property type="match status" value="1"/>
</dbReference>
<reference evidence="4" key="1">
    <citation type="submission" date="2016-11" db="EMBL/GenBank/DDBJ databases">
        <title>Dehalogenimonas formicexedens sp. nov., a chlorinated alkane respiring bacterium isolated from contaminated groundwater.</title>
        <authorList>
            <person name="Key T.A."/>
            <person name="Bowman K.S."/>
            <person name="Lee I."/>
            <person name="Chun J."/>
            <person name="Albuquerque L."/>
            <person name="da Costa M.S."/>
            <person name="Rainey F.A."/>
            <person name="Moe W.M."/>
        </authorList>
    </citation>
    <scope>NUCLEOTIDE SEQUENCE [LARGE SCALE GENOMIC DNA]</scope>
    <source>
        <strain evidence="4">NSZ-14</strain>
    </source>
</reference>
<dbReference type="InterPro" id="IPR019665">
    <property type="entry name" value="OxRdtase/DH_put_Rossmann_dom"/>
</dbReference>
<keyword evidence="4" id="KW-1185">Reference proteome</keyword>
<dbReference type="Pfam" id="PF10728">
    <property type="entry name" value="DUF2520"/>
    <property type="match status" value="1"/>
</dbReference>
<dbReference type="InterPro" id="IPR037108">
    <property type="entry name" value="TM1727-like_C_sf"/>
</dbReference>
<feature type="domain" description="DUF2520" evidence="2">
    <location>
        <begin position="134"/>
        <end position="261"/>
    </location>
</feature>
<dbReference type="AlphaFoldDB" id="A0A1P8F780"/>
<dbReference type="Pfam" id="PF10727">
    <property type="entry name" value="Rossmann-like"/>
    <property type="match status" value="1"/>
</dbReference>
<dbReference type="STRING" id="1839801.Dform_01003"/>
<evidence type="ECO:0000313" key="4">
    <source>
        <dbReference type="Proteomes" id="UP000185934"/>
    </source>
</evidence>
<dbReference type="PANTHER" id="PTHR40459">
    <property type="entry name" value="CONSERVED HYPOTHETICAL ALANINE AND LEUCINE RICH PROTEIN"/>
    <property type="match status" value="1"/>
</dbReference>
<dbReference type="InterPro" id="IPR036291">
    <property type="entry name" value="NAD(P)-bd_dom_sf"/>
</dbReference>
<evidence type="ECO:0000259" key="1">
    <source>
        <dbReference type="Pfam" id="PF10727"/>
    </source>
</evidence>
<organism evidence="3 4">
    <name type="scientific">Dehalogenimonas formicexedens</name>
    <dbReference type="NCBI Taxonomy" id="1839801"/>
    <lineage>
        <taxon>Bacteria</taxon>
        <taxon>Bacillati</taxon>
        <taxon>Chloroflexota</taxon>
        <taxon>Dehalococcoidia</taxon>
        <taxon>Dehalococcoidales</taxon>
        <taxon>Dehalococcoidaceae</taxon>
        <taxon>Dehalogenimonas</taxon>
    </lineage>
</organism>